<evidence type="ECO:0000313" key="2">
    <source>
        <dbReference type="Proteomes" id="UP001501777"/>
    </source>
</evidence>
<evidence type="ECO:0000313" key="1">
    <source>
        <dbReference type="EMBL" id="GAA2522714.1"/>
    </source>
</evidence>
<organism evidence="1 2">
    <name type="scientific">Streptomyces longisporus</name>
    <dbReference type="NCBI Taxonomy" id="1948"/>
    <lineage>
        <taxon>Bacteria</taxon>
        <taxon>Bacillati</taxon>
        <taxon>Actinomycetota</taxon>
        <taxon>Actinomycetes</taxon>
        <taxon>Kitasatosporales</taxon>
        <taxon>Streptomycetaceae</taxon>
        <taxon>Streptomyces</taxon>
    </lineage>
</organism>
<dbReference type="EMBL" id="BAAASG010000029">
    <property type="protein sequence ID" value="GAA2522714.1"/>
    <property type="molecule type" value="Genomic_DNA"/>
</dbReference>
<dbReference type="Gene3D" id="1.25.40.10">
    <property type="entry name" value="Tetratricopeptide repeat domain"/>
    <property type="match status" value="2"/>
</dbReference>
<name>A0ABN3NK38_STRLO</name>
<keyword evidence="2" id="KW-1185">Reference proteome</keyword>
<dbReference type="SUPFAM" id="SSF81901">
    <property type="entry name" value="HCP-like"/>
    <property type="match status" value="1"/>
</dbReference>
<reference evidence="1 2" key="1">
    <citation type="journal article" date="2019" name="Int. J. Syst. Evol. Microbiol.">
        <title>The Global Catalogue of Microorganisms (GCM) 10K type strain sequencing project: providing services to taxonomists for standard genome sequencing and annotation.</title>
        <authorList>
            <consortium name="The Broad Institute Genomics Platform"/>
            <consortium name="The Broad Institute Genome Sequencing Center for Infectious Disease"/>
            <person name="Wu L."/>
            <person name="Ma J."/>
        </authorList>
    </citation>
    <scope>NUCLEOTIDE SEQUENCE [LARGE SCALE GENOMIC DNA]</scope>
    <source>
        <strain evidence="1 2">JCM 4395</strain>
    </source>
</reference>
<gene>
    <name evidence="1" type="ORF">GCM10010276_87230</name>
</gene>
<dbReference type="RefSeq" id="WP_344406829.1">
    <property type="nucleotide sequence ID" value="NZ_BAAASG010000029.1"/>
</dbReference>
<proteinExistence type="predicted"/>
<comment type="caution">
    <text evidence="1">The sequence shown here is derived from an EMBL/GenBank/DDBJ whole genome shotgun (WGS) entry which is preliminary data.</text>
</comment>
<dbReference type="InterPro" id="IPR011990">
    <property type="entry name" value="TPR-like_helical_dom_sf"/>
</dbReference>
<accession>A0ABN3NK38</accession>
<evidence type="ECO:0008006" key="3">
    <source>
        <dbReference type="Google" id="ProtNLM"/>
    </source>
</evidence>
<protein>
    <recommendedName>
        <fullName evidence="3">Tetratricopeptide repeat protein</fullName>
    </recommendedName>
</protein>
<dbReference type="Proteomes" id="UP001501777">
    <property type="component" value="Unassembled WGS sequence"/>
</dbReference>
<sequence>MGGSEDAFFVDLRRLGQIHGRHLAQRVSLRALSRGAGGPVATTIGAWLDGSRFPQQVDALVSVVEQLRTAAAAEGFEPVPSEARLLDPLWWRDQHAAVGRERAESVRVGVRRAQAQAIRQEQQAAAFVGRPISQLNPFDLEVHHGVEVSAWSVDTILDSPYAAWLSTGWTSGDGLPELTPYILRSHDEELSALVSRGEAGHSAMAMLVGGSSCGKTRACWEAVQTLGEGWRLWHPFDPTRPEAALADLQNVGPRTVVWLNEAQHYLLPSTSSLGERVAAGIRALLRDQARRPVLVLGTMWPEYWDTLTALPAPHAPDVHEQTRKLLAGTNISVPSAFSSTDLRALLRDGLGDPRLLYAVQRARGGQITQYLAGAPSLLERYRNAPVVARAVLQAAMDARRLGHGLALPHPLLAAAAPGYLTDEEWDQTSDDWLEEALAYTAKPCHGARGALTRIKPRPGQAGLATPHYRLADYLEEHGRNTRYSRPVPDTLWEAAFQHAHVEDLFAFARSAASQRGPEEHLRFAVKAAANGDHAAAWQAAETLSRSGRLVEALAMYQRAADGGAFVTARRKAAALLHQLGRLDEALQEYQAAAGQGHLPSVHRAITLMHDRGDRTAAATWCQRLAEQTDLDILDTAITLLQQTGHDSALTQWLCDLAERGRPGALARAADLLQHTGRADEAVAWLVPLAQAGYLGAELLVAEILEESGHLDEAITWYRRATESGYPSARSALTRLSATSVPSAP</sequence>